<evidence type="ECO:0000259" key="5">
    <source>
        <dbReference type="Pfam" id="PF02836"/>
    </source>
</evidence>
<keyword evidence="2" id="KW-0378">Hydrolase</keyword>
<dbReference type="SUPFAM" id="SSF49303">
    <property type="entry name" value="beta-Galactosidase/glucuronidase domain"/>
    <property type="match status" value="1"/>
</dbReference>
<dbReference type="PANTHER" id="PTHR42732:SF1">
    <property type="entry name" value="BETA-MANNOSIDASE"/>
    <property type="match status" value="1"/>
</dbReference>
<name>A0ABT1EBK2_9FIRM</name>
<feature type="domain" description="DUF4982" evidence="6">
    <location>
        <begin position="606"/>
        <end position="664"/>
    </location>
</feature>
<evidence type="ECO:0000256" key="3">
    <source>
        <dbReference type="ARBA" id="ARBA00023295"/>
    </source>
</evidence>
<gene>
    <name evidence="8" type="ORF">NK125_12465</name>
</gene>
<feature type="domain" description="Glycoside hydrolase family 2 catalytic" evidence="5">
    <location>
        <begin position="244"/>
        <end position="413"/>
    </location>
</feature>
<accession>A0ABT1EBK2</accession>
<dbReference type="SUPFAM" id="SSF51445">
    <property type="entry name" value="(Trans)glycosidases"/>
    <property type="match status" value="1"/>
</dbReference>
<dbReference type="InterPro" id="IPR006103">
    <property type="entry name" value="Glyco_hydro_2_cat"/>
</dbReference>
<dbReference type="InterPro" id="IPR006102">
    <property type="entry name" value="Ig-like_GH2"/>
</dbReference>
<evidence type="ECO:0000313" key="8">
    <source>
        <dbReference type="EMBL" id="MCP1103220.1"/>
    </source>
</evidence>
<dbReference type="InterPro" id="IPR040605">
    <property type="entry name" value="Glyco_hydro2_dom5"/>
</dbReference>
<dbReference type="Proteomes" id="UP001523566">
    <property type="component" value="Unassembled WGS sequence"/>
</dbReference>
<dbReference type="PANTHER" id="PTHR42732">
    <property type="entry name" value="BETA-GALACTOSIDASE"/>
    <property type="match status" value="1"/>
</dbReference>
<dbReference type="RefSeq" id="WP_262066992.1">
    <property type="nucleotide sequence ID" value="NZ_JAMXOD010000020.1"/>
</dbReference>
<keyword evidence="3" id="KW-0326">Glycosidase</keyword>
<dbReference type="PRINTS" id="PR00132">
    <property type="entry name" value="GLHYDRLASE2"/>
</dbReference>
<dbReference type="Pfam" id="PF18565">
    <property type="entry name" value="Glyco_hydro2_C5"/>
    <property type="match status" value="1"/>
</dbReference>
<evidence type="ECO:0000259" key="6">
    <source>
        <dbReference type="Pfam" id="PF16355"/>
    </source>
</evidence>
<comment type="caution">
    <text evidence="8">The sequence shown here is derived from an EMBL/GenBank/DDBJ whole genome shotgun (WGS) entry which is preliminary data.</text>
</comment>
<comment type="similarity">
    <text evidence="1">Belongs to the glycosyl hydrolase 2 family.</text>
</comment>
<dbReference type="InterPro" id="IPR051913">
    <property type="entry name" value="GH2_Domain-Containing"/>
</dbReference>
<dbReference type="Gene3D" id="2.60.120.260">
    <property type="entry name" value="Galactose-binding domain-like"/>
    <property type="match status" value="1"/>
</dbReference>
<dbReference type="InterPro" id="IPR006101">
    <property type="entry name" value="Glyco_hydro_2"/>
</dbReference>
<dbReference type="EMBL" id="JAMZFW010000020">
    <property type="protein sequence ID" value="MCP1103220.1"/>
    <property type="molecule type" value="Genomic_DNA"/>
</dbReference>
<feature type="domain" description="Glycoside hydrolase family 2 immunoglobulin-like beta-sandwich" evidence="4">
    <location>
        <begin position="180"/>
        <end position="236"/>
    </location>
</feature>
<dbReference type="Pfam" id="PF00703">
    <property type="entry name" value="Glyco_hydro_2"/>
    <property type="match status" value="1"/>
</dbReference>
<dbReference type="Gene3D" id="3.20.20.80">
    <property type="entry name" value="Glycosidases"/>
    <property type="match status" value="1"/>
</dbReference>
<evidence type="ECO:0000259" key="4">
    <source>
        <dbReference type="Pfam" id="PF00703"/>
    </source>
</evidence>
<dbReference type="InterPro" id="IPR008979">
    <property type="entry name" value="Galactose-bd-like_sf"/>
</dbReference>
<dbReference type="InterPro" id="IPR032311">
    <property type="entry name" value="DUF4982"/>
</dbReference>
<organism evidence="8 9">
    <name type="scientific">Aequitasia blattaphilus</name>
    <dbReference type="NCBI Taxonomy" id="2949332"/>
    <lineage>
        <taxon>Bacteria</taxon>
        <taxon>Bacillati</taxon>
        <taxon>Bacillota</taxon>
        <taxon>Clostridia</taxon>
        <taxon>Lachnospirales</taxon>
        <taxon>Lachnospiraceae</taxon>
        <taxon>Aequitasia</taxon>
    </lineage>
</organism>
<evidence type="ECO:0000256" key="1">
    <source>
        <dbReference type="ARBA" id="ARBA00007401"/>
    </source>
</evidence>
<protein>
    <submittedName>
        <fullName evidence="8">DUF4982 domain-containing protein</fullName>
    </submittedName>
</protein>
<reference evidence="8 9" key="1">
    <citation type="journal article" date="2022" name="Genome Biol. Evol.">
        <title>Host diet, physiology and behaviors set the stage for Lachnospiraceae cladogenesis.</title>
        <authorList>
            <person name="Vera-Ponce De Leon A."/>
            <person name="Schneider M."/>
            <person name="Jahnes B.C."/>
            <person name="Sadowski V."/>
            <person name="Camuy-Velez L.A."/>
            <person name="Duan J."/>
            <person name="Sabree Z.L."/>
        </authorList>
    </citation>
    <scope>NUCLEOTIDE SEQUENCE [LARGE SCALE GENOMIC DNA]</scope>
    <source>
        <strain evidence="8 9">PAL113</strain>
    </source>
</reference>
<evidence type="ECO:0000259" key="7">
    <source>
        <dbReference type="Pfam" id="PF18565"/>
    </source>
</evidence>
<sequence>MKRIDFNRGWEVLHKDEENAFRKQVTLPHDAMLGEKRTKNSLGGIHTGWFEGYDYLYEKYFEVPLEMEDQRVIFEFEGVYHNAEVYLNGKKAAFRPYGYSNFYVSADSYLKYGKTNQMQVIARNKDQPNSRWYSGAGIYRPVWMYVAEKHHILLNGIKVRTLSIEPAIIEIKVDTTTQGSVQIEIPEAGIQTEIPSGEMTAIQIDNAKLWSVDSPYLYTCKAFFEEDTVTETFGIRQLEWDSKQGFKMNGRREILRGACIHHDNGILGACCFPEAVERKIRILKENGYNAIRSAHNPCSKALLDACDRQGMLVVDEFVDVWYIHKTEYDYVDYFMKWWKQDLKDMVDKDYNHPCVIMYSTGNEVSETAQKKGIDLAGQMTKYLHILDSSRPVTCGVNIFFNFLSSIGLGVYSDKKAKKKAVGSEFFNNLAGLLGRDVMKIGASFYGCDVKTHKAFANLDIAGYNYGIKRYRKDLNKYSNRLILGSETFCSDAYDFWEMAKKNNRLIGDFVWAGMDYLGEVGVGAWEYRDYAPDFSHGVGWITAGSGRIDLTGKPLAEAGYTKVAFEQTDKPVIAVVPVNHTGDKHSPSAWKMTNGIESWSFRGYSGKKAIVEVYARAAEIELLINGKRAGRKRLKNKCDTVFHTVYQNGTIEAVAYNSKGQEIARTRLKTAKTDTEIQIVPEENVAKKGKLSFIRLKYTDKEGTLKPLMGGTLKMKVENAELIAFGNACPFNKRGYLTNQTDAYYGEALAVIRANGSGNVRMKVTDGRLSSEYILPLSV</sequence>
<dbReference type="Pfam" id="PF16355">
    <property type="entry name" value="DUF4982"/>
    <property type="match status" value="1"/>
</dbReference>
<dbReference type="InterPro" id="IPR013783">
    <property type="entry name" value="Ig-like_fold"/>
</dbReference>
<dbReference type="SUPFAM" id="SSF49785">
    <property type="entry name" value="Galactose-binding domain-like"/>
    <property type="match status" value="1"/>
</dbReference>
<evidence type="ECO:0000256" key="2">
    <source>
        <dbReference type="ARBA" id="ARBA00022801"/>
    </source>
</evidence>
<keyword evidence="9" id="KW-1185">Reference proteome</keyword>
<dbReference type="Gene3D" id="2.60.40.10">
    <property type="entry name" value="Immunoglobulins"/>
    <property type="match status" value="3"/>
</dbReference>
<dbReference type="Pfam" id="PF02836">
    <property type="entry name" value="Glyco_hydro_2_C"/>
    <property type="match status" value="1"/>
</dbReference>
<dbReference type="InterPro" id="IPR036156">
    <property type="entry name" value="Beta-gal/glucu_dom_sf"/>
</dbReference>
<feature type="domain" description="Glycoside hydrolase family 2" evidence="7">
    <location>
        <begin position="686"/>
        <end position="772"/>
    </location>
</feature>
<proteinExistence type="inferred from homology"/>
<evidence type="ECO:0000313" key="9">
    <source>
        <dbReference type="Proteomes" id="UP001523566"/>
    </source>
</evidence>
<dbReference type="InterPro" id="IPR017853">
    <property type="entry name" value="GH"/>
</dbReference>